<name>A0A8J6HTJ0_TENMO</name>
<proteinExistence type="predicted"/>
<feature type="region of interest" description="Disordered" evidence="1">
    <location>
        <begin position="1"/>
        <end position="50"/>
    </location>
</feature>
<dbReference type="GO" id="GO:0003824">
    <property type="term" value="F:catalytic activity"/>
    <property type="evidence" value="ECO:0007669"/>
    <property type="project" value="InterPro"/>
</dbReference>
<dbReference type="Gene3D" id="3.60.10.10">
    <property type="entry name" value="Endonuclease/exonuclease/phosphatase"/>
    <property type="match status" value="1"/>
</dbReference>
<evidence type="ECO:0000256" key="1">
    <source>
        <dbReference type="SAM" id="MobiDB-lite"/>
    </source>
</evidence>
<accession>A0A8J6HTJ0</accession>
<protein>
    <recommendedName>
        <fullName evidence="2">Endonuclease/exonuclease/phosphatase domain-containing protein</fullName>
    </recommendedName>
</protein>
<dbReference type="InterPro" id="IPR036691">
    <property type="entry name" value="Endo/exonu/phosph_ase_sf"/>
</dbReference>
<dbReference type="InterPro" id="IPR005135">
    <property type="entry name" value="Endo/exonuclease/phosphatase"/>
</dbReference>
<dbReference type="Pfam" id="PF14529">
    <property type="entry name" value="Exo_endo_phos_2"/>
    <property type="match status" value="1"/>
</dbReference>
<feature type="domain" description="Endonuclease/exonuclease/phosphatase" evidence="2">
    <location>
        <begin position="227"/>
        <end position="296"/>
    </location>
</feature>
<keyword evidence="4" id="KW-1185">Reference proteome</keyword>
<sequence length="529" mass="60180">MLVAMPAGASRSWQGHPYGQRSSGPAKNKGRLNPQDPPRKSWHGNWRTQGRSELRLLERRPIVTNRNRGSHLNNPCERGRATLEVCEGPKKDQIWGALFEVIRKVACAQISNMRMTTIEIKPAAAEGSTYATVLKEMKKGMDVEEIGIQIENIRKTRAGKIRVTVKEKKDGAIQNFKDTTGRTLKDMATTNIDPVTDSCEVRTAIAVALGISEDAVQMHTLKLNKENETHKISQILEEFLTTNNLVLGNQPGNIPTFRTPYGESNIDLTLTSAQPPVYITNWRVTPGNTSSDHNTIEMEIRLEFLHAHVPQSPETRFVLDTNNIKEEDLAPKVRELVNNLAKIKMETTSQIDQVTQQLYDSLGKILQQIRKKRKILSHRPDWWNEEVDRFRKIYLAKKSIFYRNRILEYAYHLHTEITSAKKKNPWGAAYKLATEKFRKKGVINAFNTNGTITPDKSRFLACAYTMPHPVQNIIHRDYDTLTAYEETPLETTETEVDMLISQIQNNKALGHDKLKGSIVKKLLKNSNHT</sequence>
<evidence type="ECO:0000313" key="4">
    <source>
        <dbReference type="Proteomes" id="UP000719412"/>
    </source>
</evidence>
<evidence type="ECO:0000313" key="3">
    <source>
        <dbReference type="EMBL" id="KAH0820455.1"/>
    </source>
</evidence>
<evidence type="ECO:0000259" key="2">
    <source>
        <dbReference type="Pfam" id="PF14529"/>
    </source>
</evidence>
<reference evidence="3" key="1">
    <citation type="journal article" date="2020" name="J Insects Food Feed">
        <title>The yellow mealworm (Tenebrio molitor) genome: a resource for the emerging insects as food and feed industry.</title>
        <authorList>
            <person name="Eriksson T."/>
            <person name="Andere A."/>
            <person name="Kelstrup H."/>
            <person name="Emery V."/>
            <person name="Picard C."/>
        </authorList>
    </citation>
    <scope>NUCLEOTIDE SEQUENCE</scope>
    <source>
        <strain evidence="3">Stoneville</strain>
        <tissue evidence="3">Whole head</tissue>
    </source>
</reference>
<gene>
    <name evidence="3" type="ORF">GEV33_002336</name>
</gene>
<dbReference type="Proteomes" id="UP000719412">
    <property type="component" value="Unassembled WGS sequence"/>
</dbReference>
<dbReference type="SUPFAM" id="SSF56219">
    <property type="entry name" value="DNase I-like"/>
    <property type="match status" value="1"/>
</dbReference>
<dbReference type="AlphaFoldDB" id="A0A8J6HTJ0"/>
<organism evidence="3 4">
    <name type="scientific">Tenebrio molitor</name>
    <name type="common">Yellow mealworm beetle</name>
    <dbReference type="NCBI Taxonomy" id="7067"/>
    <lineage>
        <taxon>Eukaryota</taxon>
        <taxon>Metazoa</taxon>
        <taxon>Ecdysozoa</taxon>
        <taxon>Arthropoda</taxon>
        <taxon>Hexapoda</taxon>
        <taxon>Insecta</taxon>
        <taxon>Pterygota</taxon>
        <taxon>Neoptera</taxon>
        <taxon>Endopterygota</taxon>
        <taxon>Coleoptera</taxon>
        <taxon>Polyphaga</taxon>
        <taxon>Cucujiformia</taxon>
        <taxon>Tenebrionidae</taxon>
        <taxon>Tenebrio</taxon>
    </lineage>
</organism>
<dbReference type="EMBL" id="JABDTM020011874">
    <property type="protein sequence ID" value="KAH0820455.1"/>
    <property type="molecule type" value="Genomic_DNA"/>
</dbReference>
<reference evidence="3" key="2">
    <citation type="submission" date="2021-08" db="EMBL/GenBank/DDBJ databases">
        <authorList>
            <person name="Eriksson T."/>
        </authorList>
    </citation>
    <scope>NUCLEOTIDE SEQUENCE</scope>
    <source>
        <strain evidence="3">Stoneville</strain>
        <tissue evidence="3">Whole head</tissue>
    </source>
</reference>
<comment type="caution">
    <text evidence="3">The sequence shown here is derived from an EMBL/GenBank/DDBJ whole genome shotgun (WGS) entry which is preliminary data.</text>
</comment>